<accession>A0A1H9KLF3</accession>
<name>A0A1H9KLF3_9ACTN</name>
<evidence type="ECO:0000313" key="1">
    <source>
        <dbReference type="EMBL" id="SEQ99991.1"/>
    </source>
</evidence>
<dbReference type="AlphaFoldDB" id="A0A1H9KLF3"/>
<sequence length="74" mass="7728">MPKTPAQTTADLTALAADHHEAAVTAHTLIAGLLADLGAHEPCFLTPDGHITTEDLSSAYTAQLSGWAERHPTP</sequence>
<dbReference type="EMBL" id="FOET01000025">
    <property type="protein sequence ID" value="SEQ99991.1"/>
    <property type="molecule type" value="Genomic_DNA"/>
</dbReference>
<keyword evidence="2" id="KW-1185">Reference proteome</keyword>
<protein>
    <submittedName>
        <fullName evidence="1">Uncharacterized protein</fullName>
    </submittedName>
</protein>
<dbReference type="STRING" id="403935.SAMN05216481_12535"/>
<organism evidence="1 2">
    <name type="scientific">Streptomyces radiopugnans</name>
    <dbReference type="NCBI Taxonomy" id="403935"/>
    <lineage>
        <taxon>Bacteria</taxon>
        <taxon>Bacillati</taxon>
        <taxon>Actinomycetota</taxon>
        <taxon>Actinomycetes</taxon>
        <taxon>Kitasatosporales</taxon>
        <taxon>Streptomycetaceae</taxon>
        <taxon>Streptomyces</taxon>
    </lineage>
</organism>
<dbReference type="RefSeq" id="WP_093663337.1">
    <property type="nucleotide sequence ID" value="NZ_FOET01000025.1"/>
</dbReference>
<dbReference type="Proteomes" id="UP000199055">
    <property type="component" value="Unassembled WGS sequence"/>
</dbReference>
<proteinExistence type="predicted"/>
<reference evidence="1 2" key="1">
    <citation type="submission" date="2016-10" db="EMBL/GenBank/DDBJ databases">
        <authorList>
            <person name="de Groot N.N."/>
        </authorList>
    </citation>
    <scope>NUCLEOTIDE SEQUENCE [LARGE SCALE GENOMIC DNA]</scope>
    <source>
        <strain evidence="1 2">CGMCC 4.3519</strain>
    </source>
</reference>
<gene>
    <name evidence="1" type="ORF">SAMN05216481_12535</name>
</gene>
<evidence type="ECO:0000313" key="2">
    <source>
        <dbReference type="Proteomes" id="UP000199055"/>
    </source>
</evidence>